<dbReference type="OrthoDB" id="1855276at2"/>
<protein>
    <submittedName>
        <fullName evidence="1">Uncharacterized protein</fullName>
    </submittedName>
</protein>
<evidence type="ECO:0000313" key="1">
    <source>
        <dbReference type="EMBL" id="PDX86571.1"/>
    </source>
</evidence>
<accession>A0A2A7B5H5</accession>
<dbReference type="EMBL" id="NOUV01000014">
    <property type="protein sequence ID" value="PDX86571.1"/>
    <property type="molecule type" value="Genomic_DNA"/>
</dbReference>
<sequence>MMLKMTIDECQEAIKGIFRELYPNCTVTYSYPGIFERPPLPYVLLDFGKVDSTRVDSSFSQDDGLLYQTWHNSMALTVDMVENCKTTHTNGKVMAPKFRAVADLAQAVAYINSPMLEDRMLGLDIAISTESSPQPIYGSGPGVDRAQCAFSIDFTTTTKEYAALQALDKEYEELRPASASKKLADFEAGFFIGVEVKADTLKEKTDEY</sequence>
<gene>
    <name evidence="1" type="ORF">CHR60_07445</name>
</gene>
<organism evidence="1 2">
    <name type="scientific">Faecalibacterium prausnitzii</name>
    <dbReference type="NCBI Taxonomy" id="853"/>
    <lineage>
        <taxon>Bacteria</taxon>
        <taxon>Bacillati</taxon>
        <taxon>Bacillota</taxon>
        <taxon>Clostridia</taxon>
        <taxon>Eubacteriales</taxon>
        <taxon>Oscillospiraceae</taxon>
        <taxon>Faecalibacterium</taxon>
    </lineage>
</organism>
<proteinExistence type="predicted"/>
<dbReference type="AlphaFoldDB" id="A0A2A7B5H5"/>
<dbReference type="RefSeq" id="WP_097792443.1">
    <property type="nucleotide sequence ID" value="NZ_NOUV01000014.1"/>
</dbReference>
<dbReference type="Proteomes" id="UP000220904">
    <property type="component" value="Unassembled WGS sequence"/>
</dbReference>
<name>A0A2A7B5H5_9FIRM</name>
<reference evidence="1 2" key="1">
    <citation type="journal article" date="2017" name="Front. Microbiol.">
        <title>New Insights into the Diversity of the Genus Faecalibacterium.</title>
        <authorList>
            <person name="Benevides L."/>
            <person name="Burman S."/>
            <person name="Martin R."/>
            <person name="Robert V."/>
            <person name="Thomas M."/>
            <person name="Miquel S."/>
            <person name="Chain F."/>
            <person name="Sokol H."/>
            <person name="Bermudez-Humaran L.G."/>
            <person name="Morrison M."/>
            <person name="Langella P."/>
            <person name="Azevedo V.A."/>
            <person name="Chatel J.M."/>
            <person name="Soares S."/>
        </authorList>
    </citation>
    <scope>NUCLEOTIDE SEQUENCE [LARGE SCALE GENOMIC DNA]</scope>
    <source>
        <strain evidence="1 2">AHMP21</strain>
    </source>
</reference>
<comment type="caution">
    <text evidence="1">The sequence shown here is derived from an EMBL/GenBank/DDBJ whole genome shotgun (WGS) entry which is preliminary data.</text>
</comment>
<evidence type="ECO:0000313" key="2">
    <source>
        <dbReference type="Proteomes" id="UP000220904"/>
    </source>
</evidence>